<proteinExistence type="predicted"/>
<feature type="domain" description="ER-bound oxygenase mpaB/mpaB'/Rubber oxygenase catalytic" evidence="1">
    <location>
        <begin position="98"/>
        <end position="335"/>
    </location>
</feature>
<organism evidence="2 3">
    <name type="scientific">Paraconexibacter algicola</name>
    <dbReference type="NCBI Taxonomy" id="2133960"/>
    <lineage>
        <taxon>Bacteria</taxon>
        <taxon>Bacillati</taxon>
        <taxon>Actinomycetota</taxon>
        <taxon>Thermoleophilia</taxon>
        <taxon>Solirubrobacterales</taxon>
        <taxon>Paraconexibacteraceae</taxon>
        <taxon>Paraconexibacter</taxon>
    </lineage>
</organism>
<keyword evidence="3" id="KW-1185">Reference proteome</keyword>
<dbReference type="EMBL" id="PYYB01000001">
    <property type="protein sequence ID" value="PTL58185.1"/>
    <property type="molecule type" value="Genomic_DNA"/>
</dbReference>
<evidence type="ECO:0000313" key="3">
    <source>
        <dbReference type="Proteomes" id="UP000240739"/>
    </source>
</evidence>
<evidence type="ECO:0000313" key="2">
    <source>
        <dbReference type="EMBL" id="PTL58185.1"/>
    </source>
</evidence>
<dbReference type="AlphaFoldDB" id="A0A2T4UG47"/>
<evidence type="ECO:0000259" key="1">
    <source>
        <dbReference type="Pfam" id="PF09995"/>
    </source>
</evidence>
<reference evidence="2 3" key="1">
    <citation type="submission" date="2018-03" db="EMBL/GenBank/DDBJ databases">
        <title>Aquarubrobacter algicola gen. nov., sp. nov., a novel actinobacterium isolated from shallow eutrophic lake during the end of cyanobacterial harmful algal blooms.</title>
        <authorList>
            <person name="Chun S.J."/>
        </authorList>
    </citation>
    <scope>NUCLEOTIDE SEQUENCE [LARGE SCALE GENOMIC DNA]</scope>
    <source>
        <strain evidence="2 3">Seoho-28</strain>
    </source>
</reference>
<name>A0A2T4UG47_9ACTN</name>
<dbReference type="PANTHER" id="PTHR37539:SF1">
    <property type="entry name" value="ER-BOUND OXYGENASE MPAB_MPAB'_RUBBER OXYGENASE CATALYTIC DOMAIN-CONTAINING PROTEIN"/>
    <property type="match status" value="1"/>
</dbReference>
<comment type="caution">
    <text evidence="2">The sequence shown here is derived from an EMBL/GenBank/DDBJ whole genome shotgun (WGS) entry which is preliminary data.</text>
</comment>
<gene>
    <name evidence="2" type="ORF">C7Y72_00225</name>
</gene>
<sequence>MSAPAHDPALQQRLLDGRTVGDPAADAVVAAFRDLPGGRGWALLDAALAGRPLPGTPREVHDLLAPVVEPPAWLDPELADAGALAFWKGGAQPISLALAAGSLAFGYQSAFLVRPLAATGRLERMASRRMGETARWVLEVTTPGGMRVDGRAVAPGVAASIHVRMVHALVRDHLLRDPTWDRASWGVPISASDTLVTAIGGFHVVPLRAMRDLGVRHSRAELEALTHLWRWIGFVTGAPEELLPHSYREACTTIGTALDLDPGPNEDSAKLLHALLHHGVSLQRVLPGPTHVPAEFLATQILGMYTRRWMGDEMADRLDVPASPLRHLLPGLRPLMLARDALRWTGVLGSEERLVAREIAGVRRTLGLAGAAPAALDPRDVAQEPALPRAA</sequence>
<dbReference type="PANTHER" id="PTHR37539">
    <property type="entry name" value="SECRETED PROTEIN-RELATED"/>
    <property type="match status" value="1"/>
</dbReference>
<dbReference type="OrthoDB" id="7614910at2"/>
<accession>A0A2T4UG47</accession>
<dbReference type="RefSeq" id="WP_107566623.1">
    <property type="nucleotide sequence ID" value="NZ_PYYB01000001.1"/>
</dbReference>
<protein>
    <recommendedName>
        <fullName evidence="1">ER-bound oxygenase mpaB/mpaB'/Rubber oxygenase catalytic domain-containing protein</fullName>
    </recommendedName>
</protein>
<dbReference type="Proteomes" id="UP000240739">
    <property type="component" value="Unassembled WGS sequence"/>
</dbReference>
<dbReference type="InterPro" id="IPR018713">
    <property type="entry name" value="MPAB/Lcp_cat_dom"/>
</dbReference>
<dbReference type="Pfam" id="PF09995">
    <property type="entry name" value="MPAB_Lcp_cat"/>
    <property type="match status" value="1"/>
</dbReference>
<dbReference type="InterPro" id="IPR037473">
    <property type="entry name" value="Lcp-like"/>
</dbReference>
<dbReference type="GO" id="GO:0016491">
    <property type="term" value="F:oxidoreductase activity"/>
    <property type="evidence" value="ECO:0007669"/>
    <property type="project" value="InterPro"/>
</dbReference>